<dbReference type="PANTHER" id="PTHR43095:SF5">
    <property type="entry name" value="XYLULOSE KINASE"/>
    <property type="match status" value="1"/>
</dbReference>
<dbReference type="InterPro" id="IPR050406">
    <property type="entry name" value="FGGY_Carb_Kinase"/>
</dbReference>
<keyword evidence="8" id="KW-1185">Reference proteome</keyword>
<dbReference type="InterPro" id="IPR018483">
    <property type="entry name" value="Carb_kinase_FGGY_CS"/>
</dbReference>
<dbReference type="CDD" id="cd07804">
    <property type="entry name" value="ASKHA_NBD_FGGY_RrXK-like"/>
    <property type="match status" value="1"/>
</dbReference>
<dbReference type="InterPro" id="IPR018485">
    <property type="entry name" value="FGGY_C"/>
</dbReference>
<evidence type="ECO:0000256" key="1">
    <source>
        <dbReference type="ARBA" id="ARBA00009156"/>
    </source>
</evidence>
<name>A0ABZ1BXQ0_9FIRM</name>
<dbReference type="Pfam" id="PF00370">
    <property type="entry name" value="FGGY_N"/>
    <property type="match status" value="1"/>
</dbReference>
<dbReference type="PIRSF" id="PIRSF000538">
    <property type="entry name" value="GlpK"/>
    <property type="match status" value="1"/>
</dbReference>
<dbReference type="RefSeq" id="WP_324716556.1">
    <property type="nucleotide sequence ID" value="NZ_CP141615.1"/>
</dbReference>
<feature type="domain" description="Carbohydrate kinase FGGY N-terminal" evidence="5">
    <location>
        <begin position="5"/>
        <end position="249"/>
    </location>
</feature>
<feature type="domain" description="Carbohydrate kinase FGGY C-terminal" evidence="6">
    <location>
        <begin position="262"/>
        <end position="452"/>
    </location>
</feature>
<evidence type="ECO:0000313" key="7">
    <source>
        <dbReference type="EMBL" id="WRP17285.1"/>
    </source>
</evidence>
<dbReference type="Pfam" id="PF02782">
    <property type="entry name" value="FGGY_C"/>
    <property type="match status" value="1"/>
</dbReference>
<dbReference type="PANTHER" id="PTHR43095">
    <property type="entry name" value="SUGAR KINASE"/>
    <property type="match status" value="1"/>
</dbReference>
<dbReference type="InterPro" id="IPR043129">
    <property type="entry name" value="ATPase_NBD"/>
</dbReference>
<evidence type="ECO:0000256" key="4">
    <source>
        <dbReference type="RuleBase" id="RU003733"/>
    </source>
</evidence>
<keyword evidence="2 4" id="KW-0808">Transferase</keyword>
<dbReference type="InterPro" id="IPR000577">
    <property type="entry name" value="Carb_kinase_FGGY"/>
</dbReference>
<evidence type="ECO:0000256" key="2">
    <source>
        <dbReference type="ARBA" id="ARBA00022679"/>
    </source>
</evidence>
<dbReference type="InterPro" id="IPR018484">
    <property type="entry name" value="FGGY_N"/>
</dbReference>
<gene>
    <name evidence="7" type="ORF">U7230_14570</name>
</gene>
<keyword evidence="3 4" id="KW-0418">Kinase</keyword>
<evidence type="ECO:0000313" key="8">
    <source>
        <dbReference type="Proteomes" id="UP001332192"/>
    </source>
</evidence>
<dbReference type="PROSITE" id="PS00445">
    <property type="entry name" value="FGGY_KINASES_2"/>
    <property type="match status" value="1"/>
</dbReference>
<dbReference type="Proteomes" id="UP001332192">
    <property type="component" value="Chromosome"/>
</dbReference>
<evidence type="ECO:0000259" key="6">
    <source>
        <dbReference type="Pfam" id="PF02782"/>
    </source>
</evidence>
<proteinExistence type="inferred from homology"/>
<comment type="similarity">
    <text evidence="1 4">Belongs to the FGGY kinase family.</text>
</comment>
<dbReference type="EC" id="2.7.1.-" evidence="7"/>
<evidence type="ECO:0000256" key="3">
    <source>
        <dbReference type="ARBA" id="ARBA00022777"/>
    </source>
</evidence>
<protein>
    <submittedName>
        <fullName evidence="7">FGGY-family carbohydrate kinase</fullName>
        <ecNumber evidence="7">2.7.1.-</ecNumber>
    </submittedName>
</protein>
<accession>A0ABZ1BXQ0</accession>
<evidence type="ECO:0000259" key="5">
    <source>
        <dbReference type="Pfam" id="PF00370"/>
    </source>
</evidence>
<organism evidence="7 8">
    <name type="scientific">Carboxydichorda subterranea</name>
    <dbReference type="NCBI Taxonomy" id="3109565"/>
    <lineage>
        <taxon>Bacteria</taxon>
        <taxon>Bacillati</taxon>
        <taxon>Bacillota</taxon>
        <taxon>Limnochordia</taxon>
        <taxon>Limnochordales</taxon>
        <taxon>Geochordaceae</taxon>
        <taxon>Carboxydichorda</taxon>
    </lineage>
</organism>
<sequence length="512" mass="55721">MAQGYLLGVDIGTYESKGVLATTDGRVVCTQVKSHNLSIPRPGWAEHDAERDWWGDFCSLTRGLLAESGVSPSSILAVGCSAIGPDMLPVDARCRPLRPAVLYGIDTRATREIADLEALFGREAIYRRCGTVLSAQSVGPKILWLKRNEPENYRRAHRFVGATSFLVARLTGRYVIDHYSCASFDPMYDAGTGRWAEDLCRPIVEPERLPEIVWTTEVAGSVTKEAAAETGLAAGTPVIAGTIDAAAEAVSVGVVAPGQMMVMYGSTLFMIEVLDRRLTHPQLWSAPYLFPSRYAMMGGMATSGALTKWFRDNFARELTEQESRTGRNAYATLAAEAKTVPPGAGGLVVLPYFSGERTPINDPQARGLVFGLTLAHSRAHVYRAMLEAVGYGIRHHLEVLEDAGAAPRTLRSVGGGTKNPLWLQIVSDICGKPQEVPAVTTGAAYGDAFLAGLGVGVFSSDEAIHTWVRDVLRVEPDLANTARYRPLYELYLDLYRRNKDVMHALSRVQVTC</sequence>
<dbReference type="EMBL" id="CP141615">
    <property type="protein sequence ID" value="WRP17285.1"/>
    <property type="molecule type" value="Genomic_DNA"/>
</dbReference>
<dbReference type="SUPFAM" id="SSF53067">
    <property type="entry name" value="Actin-like ATPase domain"/>
    <property type="match status" value="2"/>
</dbReference>
<dbReference type="Gene3D" id="3.30.420.40">
    <property type="match status" value="2"/>
</dbReference>
<dbReference type="GO" id="GO:0016301">
    <property type="term" value="F:kinase activity"/>
    <property type="evidence" value="ECO:0007669"/>
    <property type="project" value="UniProtKB-KW"/>
</dbReference>
<reference evidence="7 8" key="1">
    <citation type="journal article" date="2024" name="Front. Microbiol.">
        <title>Novel thermophilic genera Geochorda gen. nov. and Carboxydochorda gen. nov. from the deep terrestrial subsurface reveal the ecophysiological diversity in the class Limnochordia.</title>
        <authorList>
            <person name="Karnachuk O.V."/>
            <person name="Lukina A.P."/>
            <person name="Avakyan M.R."/>
            <person name="Kadnikov V.V."/>
            <person name="Begmatov S."/>
            <person name="Beletsky A.V."/>
            <person name="Vlasova K.G."/>
            <person name="Novikov A.A."/>
            <person name="Shcherbakova V.A."/>
            <person name="Mardanov A.V."/>
            <person name="Ravin N.V."/>
        </authorList>
    </citation>
    <scope>NUCLEOTIDE SEQUENCE [LARGE SCALE GENOMIC DNA]</scope>
    <source>
        <strain evidence="7 8">L945</strain>
    </source>
</reference>